<name>A0ABQ7UFE8_SOLTU</name>
<evidence type="ECO:0000313" key="2">
    <source>
        <dbReference type="Proteomes" id="UP000826656"/>
    </source>
</evidence>
<proteinExistence type="predicted"/>
<dbReference type="EMBL" id="JAIVGD010000019">
    <property type="protein sequence ID" value="KAH0748336.1"/>
    <property type="molecule type" value="Genomic_DNA"/>
</dbReference>
<organism evidence="1 2">
    <name type="scientific">Solanum tuberosum</name>
    <name type="common">Potato</name>
    <dbReference type="NCBI Taxonomy" id="4113"/>
    <lineage>
        <taxon>Eukaryota</taxon>
        <taxon>Viridiplantae</taxon>
        <taxon>Streptophyta</taxon>
        <taxon>Embryophyta</taxon>
        <taxon>Tracheophyta</taxon>
        <taxon>Spermatophyta</taxon>
        <taxon>Magnoliopsida</taxon>
        <taxon>eudicotyledons</taxon>
        <taxon>Gunneridae</taxon>
        <taxon>Pentapetalae</taxon>
        <taxon>asterids</taxon>
        <taxon>lamiids</taxon>
        <taxon>Solanales</taxon>
        <taxon>Solanaceae</taxon>
        <taxon>Solanoideae</taxon>
        <taxon>Solaneae</taxon>
        <taxon>Solanum</taxon>
    </lineage>
</organism>
<protein>
    <recommendedName>
        <fullName evidence="3">Gag-pol polyprotein</fullName>
    </recommendedName>
</protein>
<dbReference type="Proteomes" id="UP000826656">
    <property type="component" value="Unassembled WGS sequence"/>
</dbReference>
<dbReference type="PANTHER" id="PTHR33325:SF11">
    <property type="entry name" value="COLD SHOCK DOMAIN-CONTAINING PROTEIN 4-LIKE"/>
    <property type="match status" value="1"/>
</dbReference>
<comment type="caution">
    <text evidence="1">The sequence shown here is derived from an EMBL/GenBank/DDBJ whole genome shotgun (WGS) entry which is preliminary data.</text>
</comment>
<evidence type="ECO:0008006" key="3">
    <source>
        <dbReference type="Google" id="ProtNLM"/>
    </source>
</evidence>
<keyword evidence="2" id="KW-1185">Reference proteome</keyword>
<gene>
    <name evidence="1" type="ORF">KY290_027568</name>
</gene>
<evidence type="ECO:0000313" key="1">
    <source>
        <dbReference type="EMBL" id="KAH0748336.1"/>
    </source>
</evidence>
<sequence>MSNLTKLEFIDIHSSGKNYLSWVFDAEIYLDAMGLGDTIKEENKTSKQNCARAMIFLRHHLDKILKIEYLTVTDPLVLWKRLNERYDHLKMVIHPKAQYDWMHLRLQDFKSIHEYNFSMFRITSQLKLCGETVSEIDMMEKTFSTFHVLNVLMQQQYREKGFKKYSELISDFLVDEQDNDLIMKNHENRPTGSELLPEVNEAYAHHARCGKGHGPSGGRGCGRGRCRDYGQERNSFPGVNHSINKNHNLKEKKDEKRKATMTGCFRCGVRGHYAWIIVLPNTWLSFIKNR</sequence>
<dbReference type="PANTHER" id="PTHR33325">
    <property type="entry name" value="ZINC FINGER, CCHC-TYPE-RELATED"/>
    <property type="match status" value="1"/>
</dbReference>
<accession>A0ABQ7UFE8</accession>
<reference evidence="1 2" key="1">
    <citation type="journal article" date="2021" name="bioRxiv">
        <title>Chromosome-scale and haplotype-resolved genome assembly of a tetraploid potato cultivar.</title>
        <authorList>
            <person name="Sun H."/>
            <person name="Jiao W.-B."/>
            <person name="Krause K."/>
            <person name="Campoy J.A."/>
            <person name="Goel M."/>
            <person name="Folz-Donahue K."/>
            <person name="Kukat C."/>
            <person name="Huettel B."/>
            <person name="Schneeberger K."/>
        </authorList>
    </citation>
    <scope>NUCLEOTIDE SEQUENCE [LARGE SCALE GENOMIC DNA]</scope>
    <source>
        <strain evidence="1">SolTubOtavaFocal</strain>
        <tissue evidence="1">Leaves</tissue>
    </source>
</reference>